<dbReference type="GeneID" id="37143998"/>
<accession>A0A319CFA0</accession>
<feature type="compositionally biased region" description="Polar residues" evidence="1">
    <location>
        <begin position="148"/>
        <end position="160"/>
    </location>
</feature>
<feature type="region of interest" description="Disordered" evidence="1">
    <location>
        <begin position="148"/>
        <end position="187"/>
    </location>
</feature>
<feature type="compositionally biased region" description="Basic and acidic residues" evidence="1">
    <location>
        <begin position="31"/>
        <end position="56"/>
    </location>
</feature>
<dbReference type="AlphaFoldDB" id="A0A319CFA0"/>
<reference evidence="2 3" key="1">
    <citation type="submission" date="2016-12" db="EMBL/GenBank/DDBJ databases">
        <title>The genomes of Aspergillus section Nigri reveals drivers in fungal speciation.</title>
        <authorList>
            <consortium name="DOE Joint Genome Institute"/>
            <person name="Vesth T.C."/>
            <person name="Nybo J."/>
            <person name="Theobald S."/>
            <person name="Brandl J."/>
            <person name="Frisvad J.C."/>
            <person name="Nielsen K.F."/>
            <person name="Lyhne E.K."/>
            <person name="Kogle M.E."/>
            <person name="Kuo A."/>
            <person name="Riley R."/>
            <person name="Clum A."/>
            <person name="Nolan M."/>
            <person name="Lipzen A."/>
            <person name="Salamov A."/>
            <person name="Henrissat B."/>
            <person name="Wiebenga A."/>
            <person name="De Vries R.P."/>
            <person name="Grigoriev I.V."/>
            <person name="Mortensen U.H."/>
            <person name="Andersen M.R."/>
            <person name="Baker S.E."/>
        </authorList>
    </citation>
    <scope>NUCLEOTIDE SEQUENCE [LARGE SCALE GENOMIC DNA]</scope>
    <source>
        <strain evidence="2 3">CBS 121591</strain>
    </source>
</reference>
<feature type="region of interest" description="Disordered" evidence="1">
    <location>
        <begin position="1"/>
        <end position="69"/>
    </location>
</feature>
<dbReference type="EMBL" id="KZ821692">
    <property type="protein sequence ID" value="PYH82979.1"/>
    <property type="molecule type" value="Genomic_DNA"/>
</dbReference>
<dbReference type="VEuPathDB" id="FungiDB:BO82DRAFT_49171"/>
<dbReference type="Proteomes" id="UP000248340">
    <property type="component" value="Unassembled WGS sequence"/>
</dbReference>
<sequence length="187" mass="20730">MGIGEPRNDVVIGSSKREISKLPTRTVQARDLNRTMDGQDKAKDQAKSRAKDDNQHLDPTNRPGLASKTSHFTDILNGCVAWVAHRGDWDYATTILEENQGAARNVHGQEGRKHGWISINPGNKKGDLWQFYLDGVVREKWVTHDSSSPVEFDASRSSPLLAQAPRGNRAWGRGGTRIHGGSRPRTN</sequence>
<evidence type="ECO:0000313" key="2">
    <source>
        <dbReference type="EMBL" id="PYH82979.1"/>
    </source>
</evidence>
<proteinExistence type="predicted"/>
<organism evidence="2 3">
    <name type="scientific">Aspergillus uvarum CBS 121591</name>
    <dbReference type="NCBI Taxonomy" id="1448315"/>
    <lineage>
        <taxon>Eukaryota</taxon>
        <taxon>Fungi</taxon>
        <taxon>Dikarya</taxon>
        <taxon>Ascomycota</taxon>
        <taxon>Pezizomycotina</taxon>
        <taxon>Eurotiomycetes</taxon>
        <taxon>Eurotiomycetidae</taxon>
        <taxon>Eurotiales</taxon>
        <taxon>Aspergillaceae</taxon>
        <taxon>Aspergillus</taxon>
        <taxon>Aspergillus subgen. Circumdati</taxon>
    </lineage>
</organism>
<evidence type="ECO:0000313" key="3">
    <source>
        <dbReference type="Proteomes" id="UP000248340"/>
    </source>
</evidence>
<dbReference type="RefSeq" id="XP_025493179.1">
    <property type="nucleotide sequence ID" value="XM_025641256.1"/>
</dbReference>
<gene>
    <name evidence="2" type="ORF">BO82DRAFT_49171</name>
</gene>
<evidence type="ECO:0000256" key="1">
    <source>
        <dbReference type="SAM" id="MobiDB-lite"/>
    </source>
</evidence>
<keyword evidence="3" id="KW-1185">Reference proteome</keyword>
<protein>
    <submittedName>
        <fullName evidence="2">Uncharacterized protein</fullName>
    </submittedName>
</protein>
<name>A0A319CFA0_9EURO</name>